<evidence type="ECO:0000256" key="5">
    <source>
        <dbReference type="ARBA" id="ARBA00023136"/>
    </source>
</evidence>
<keyword evidence="4" id="KW-1133">Transmembrane helix</keyword>
<comment type="subcellular location">
    <subcellularLocation>
        <location evidence="1">Membrane</location>
    </subcellularLocation>
</comment>
<keyword evidence="7" id="KW-1185">Reference proteome</keyword>
<evidence type="ECO:0000256" key="3">
    <source>
        <dbReference type="ARBA" id="ARBA00022692"/>
    </source>
</evidence>
<evidence type="ECO:0000256" key="4">
    <source>
        <dbReference type="ARBA" id="ARBA00022989"/>
    </source>
</evidence>
<dbReference type="EMBL" id="JAUEDM010000001">
    <property type="protein sequence ID" value="KAK3329350.1"/>
    <property type="molecule type" value="Genomic_DNA"/>
</dbReference>
<evidence type="ECO:0000313" key="6">
    <source>
        <dbReference type="EMBL" id="KAK3329350.1"/>
    </source>
</evidence>
<dbReference type="AlphaFoldDB" id="A0AAE0IQR4"/>
<evidence type="ECO:0000256" key="1">
    <source>
        <dbReference type="ARBA" id="ARBA00004370"/>
    </source>
</evidence>
<comment type="similarity">
    <text evidence="2">Belongs to the TMEM14 family.</text>
</comment>
<reference evidence="6" key="2">
    <citation type="submission" date="2023-06" db="EMBL/GenBank/DDBJ databases">
        <authorList>
            <consortium name="Lawrence Berkeley National Laboratory"/>
            <person name="Haridas S."/>
            <person name="Hensen N."/>
            <person name="Bonometti L."/>
            <person name="Westerberg I."/>
            <person name="Brannstrom I.O."/>
            <person name="Guillou S."/>
            <person name="Cros-Aarteil S."/>
            <person name="Calhoun S."/>
            <person name="Kuo A."/>
            <person name="Mondo S."/>
            <person name="Pangilinan J."/>
            <person name="Riley R."/>
            <person name="Labutti K."/>
            <person name="Andreopoulos B."/>
            <person name="Lipzen A."/>
            <person name="Chen C."/>
            <person name="Yanf M."/>
            <person name="Daum C."/>
            <person name="Ng V."/>
            <person name="Clum A."/>
            <person name="Steindorff A."/>
            <person name="Ohm R."/>
            <person name="Martin F."/>
            <person name="Silar P."/>
            <person name="Natvig D."/>
            <person name="Lalanne C."/>
            <person name="Gautier V."/>
            <person name="Ament-Velasquez S.L."/>
            <person name="Kruys A."/>
            <person name="Hutchinson M.I."/>
            <person name="Powell A.J."/>
            <person name="Barry K."/>
            <person name="Miller A.N."/>
            <person name="Grigoriev I.V."/>
            <person name="Debuchy R."/>
            <person name="Gladieux P."/>
            <person name="Thoren M.H."/>
            <person name="Johannesson H."/>
        </authorList>
    </citation>
    <scope>NUCLEOTIDE SEQUENCE</scope>
    <source>
        <strain evidence="6">CBS 118394</strain>
    </source>
</reference>
<keyword evidence="3 6" id="KW-0812">Transmembrane</keyword>
<proteinExistence type="inferred from homology"/>
<comment type="caution">
    <text evidence="6">The sequence shown here is derived from an EMBL/GenBank/DDBJ whole genome shotgun (WGS) entry which is preliminary data.</text>
</comment>
<dbReference type="GO" id="GO:0016020">
    <property type="term" value="C:membrane"/>
    <property type="evidence" value="ECO:0007669"/>
    <property type="project" value="UniProtKB-SubCell"/>
</dbReference>
<dbReference type="InterPro" id="IPR044890">
    <property type="entry name" value="TMEM14_sf"/>
</dbReference>
<keyword evidence="5" id="KW-0472">Membrane</keyword>
<accession>A0AAE0IQR4</accession>
<dbReference type="Gene3D" id="1.10.10.1740">
    <property type="entry name" value="Transmembrane protein 14-like"/>
    <property type="match status" value="1"/>
</dbReference>
<dbReference type="InterPro" id="IPR005349">
    <property type="entry name" value="TMEM14"/>
</dbReference>
<gene>
    <name evidence="6" type="ORF">B0H66DRAFT_20082</name>
</gene>
<dbReference type="Proteomes" id="UP001283341">
    <property type="component" value="Unassembled WGS sequence"/>
</dbReference>
<organism evidence="6 7">
    <name type="scientific">Apodospora peruviana</name>
    <dbReference type="NCBI Taxonomy" id="516989"/>
    <lineage>
        <taxon>Eukaryota</taxon>
        <taxon>Fungi</taxon>
        <taxon>Dikarya</taxon>
        <taxon>Ascomycota</taxon>
        <taxon>Pezizomycotina</taxon>
        <taxon>Sordariomycetes</taxon>
        <taxon>Sordariomycetidae</taxon>
        <taxon>Sordariales</taxon>
        <taxon>Lasiosphaeriaceae</taxon>
        <taxon>Apodospora</taxon>
    </lineage>
</organism>
<name>A0AAE0IQR4_9PEZI</name>
<evidence type="ECO:0000313" key="7">
    <source>
        <dbReference type="Proteomes" id="UP001283341"/>
    </source>
</evidence>
<dbReference type="Pfam" id="PF03647">
    <property type="entry name" value="Tmemb_14"/>
    <property type="match status" value="1"/>
</dbReference>
<reference evidence="6" key="1">
    <citation type="journal article" date="2023" name="Mol. Phylogenet. Evol.">
        <title>Genome-scale phylogeny and comparative genomics of the fungal order Sordariales.</title>
        <authorList>
            <person name="Hensen N."/>
            <person name="Bonometti L."/>
            <person name="Westerberg I."/>
            <person name="Brannstrom I.O."/>
            <person name="Guillou S."/>
            <person name="Cros-Aarteil S."/>
            <person name="Calhoun S."/>
            <person name="Haridas S."/>
            <person name="Kuo A."/>
            <person name="Mondo S."/>
            <person name="Pangilinan J."/>
            <person name="Riley R."/>
            <person name="LaButti K."/>
            <person name="Andreopoulos B."/>
            <person name="Lipzen A."/>
            <person name="Chen C."/>
            <person name="Yan M."/>
            <person name="Daum C."/>
            <person name="Ng V."/>
            <person name="Clum A."/>
            <person name="Steindorff A."/>
            <person name="Ohm R.A."/>
            <person name="Martin F."/>
            <person name="Silar P."/>
            <person name="Natvig D.O."/>
            <person name="Lalanne C."/>
            <person name="Gautier V."/>
            <person name="Ament-Velasquez S.L."/>
            <person name="Kruys A."/>
            <person name="Hutchinson M.I."/>
            <person name="Powell A.J."/>
            <person name="Barry K."/>
            <person name="Miller A.N."/>
            <person name="Grigoriev I.V."/>
            <person name="Debuchy R."/>
            <person name="Gladieux P."/>
            <person name="Hiltunen Thoren M."/>
            <person name="Johannesson H."/>
        </authorList>
    </citation>
    <scope>NUCLEOTIDE SEQUENCE</scope>
    <source>
        <strain evidence="6">CBS 118394</strain>
    </source>
</reference>
<dbReference type="PANTHER" id="PTHR12668">
    <property type="entry name" value="TRANSMEMBRANE PROTEIN 14, 15"/>
    <property type="match status" value="1"/>
</dbReference>
<evidence type="ECO:0000256" key="2">
    <source>
        <dbReference type="ARBA" id="ARBA00007590"/>
    </source>
</evidence>
<sequence>MGLELQSYILAALTATGGIAGYARTKSKPSIIAGCAVGLLYGLGGYRMQNNEPYGVELSLLASVVLGGSSIPRAIRLRKPVPVMLSLLATFGILTFGDAFRRTL</sequence>
<dbReference type="PANTHER" id="PTHR12668:SF15">
    <property type="entry name" value="UPF0136 DOMAIN PROTEIN (AFU_ORTHOLOGUE AFUA_1G03720)"/>
    <property type="match status" value="1"/>
</dbReference>
<protein>
    <submittedName>
        <fullName evidence="6">Transmembrane proteins 14C-domain-containing protein</fullName>
    </submittedName>
</protein>